<organism evidence="5 6">
    <name type="scientific">Ensete ventricosum</name>
    <name type="common">Abyssinian banana</name>
    <name type="synonym">Musa ensete</name>
    <dbReference type="NCBI Taxonomy" id="4639"/>
    <lineage>
        <taxon>Eukaryota</taxon>
        <taxon>Viridiplantae</taxon>
        <taxon>Streptophyta</taxon>
        <taxon>Embryophyta</taxon>
        <taxon>Tracheophyta</taxon>
        <taxon>Spermatophyta</taxon>
        <taxon>Magnoliopsida</taxon>
        <taxon>Liliopsida</taxon>
        <taxon>Zingiberales</taxon>
        <taxon>Musaceae</taxon>
        <taxon>Ensete</taxon>
    </lineage>
</organism>
<dbReference type="PANTHER" id="PTHR22849">
    <property type="entry name" value="WDSAM1 PROTEIN"/>
    <property type="match status" value="1"/>
</dbReference>
<accession>A0A426ZJC1</accession>
<evidence type="ECO:0000313" key="5">
    <source>
        <dbReference type="EMBL" id="RRT64078.1"/>
    </source>
</evidence>
<comment type="caution">
    <text evidence="5">The sequence shown here is derived from an EMBL/GenBank/DDBJ whole genome shotgun (WGS) entry which is preliminary data.</text>
</comment>
<proteinExistence type="predicted"/>
<dbReference type="InterPro" id="IPR003613">
    <property type="entry name" value="Ubox_domain"/>
</dbReference>
<dbReference type="UniPathway" id="UPA00143"/>
<dbReference type="GO" id="GO:0016567">
    <property type="term" value="P:protein ubiquitination"/>
    <property type="evidence" value="ECO:0007669"/>
    <property type="project" value="UniProtKB-UniRule"/>
</dbReference>
<comment type="pathway">
    <text evidence="1 3">Protein modification; protein ubiquitination.</text>
</comment>
<keyword evidence="2 3" id="KW-0808">Transferase</keyword>
<keyword evidence="3" id="KW-0833">Ubl conjugation pathway</keyword>
<dbReference type="InterPro" id="IPR045185">
    <property type="entry name" value="PUB22/23/24-like"/>
</dbReference>
<evidence type="ECO:0000256" key="3">
    <source>
        <dbReference type="RuleBase" id="RU369093"/>
    </source>
</evidence>
<evidence type="ECO:0000256" key="1">
    <source>
        <dbReference type="ARBA" id="ARBA00004906"/>
    </source>
</evidence>
<dbReference type="Gene3D" id="3.30.40.10">
    <property type="entry name" value="Zinc/RING finger domain, C3HC4 (zinc finger)"/>
    <property type="match status" value="1"/>
</dbReference>
<dbReference type="PROSITE" id="PS51698">
    <property type="entry name" value="U_BOX"/>
    <property type="match status" value="1"/>
</dbReference>
<name>A0A426ZJC1_ENSVE</name>
<dbReference type="SUPFAM" id="SSF57850">
    <property type="entry name" value="RING/U-box"/>
    <property type="match status" value="1"/>
</dbReference>
<dbReference type="GO" id="GO:0061630">
    <property type="term" value="F:ubiquitin protein ligase activity"/>
    <property type="evidence" value="ECO:0007669"/>
    <property type="project" value="UniProtKB-UniRule"/>
</dbReference>
<feature type="domain" description="U-box" evidence="4">
    <location>
        <begin position="1"/>
        <end position="35"/>
    </location>
</feature>
<evidence type="ECO:0000313" key="6">
    <source>
        <dbReference type="Proteomes" id="UP000287651"/>
    </source>
</evidence>
<protein>
    <recommendedName>
        <fullName evidence="3 4">U-box domain-containing protein</fullName>
        <ecNumber evidence="3">2.3.2.27</ecNumber>
    </recommendedName>
    <alternativeName>
        <fullName evidence="3">RING-type E3 ubiquitin transferase PUB</fullName>
    </alternativeName>
</protein>
<dbReference type="InterPro" id="IPR013083">
    <property type="entry name" value="Znf_RING/FYVE/PHD"/>
</dbReference>
<evidence type="ECO:0000259" key="4">
    <source>
        <dbReference type="PROSITE" id="PS51698"/>
    </source>
</evidence>
<gene>
    <name evidence="5" type="ORF">B296_00036685</name>
</gene>
<sequence length="124" mass="13388">MCPVTKQPLPRDSDLTPDHALRLLIQAWCVVNASRGVERIATARAPVDGPGIRKLVHGLSVPRLQLDSLNLITLLARANESNRRCMLQSGVAGAMADVINAMHAPSGNRWIGSTWRSVSSTPSE</sequence>
<evidence type="ECO:0000256" key="2">
    <source>
        <dbReference type="ARBA" id="ARBA00022679"/>
    </source>
</evidence>
<comment type="function">
    <text evidence="3">Functions as an E3 ubiquitin ligase.</text>
</comment>
<comment type="catalytic activity">
    <reaction evidence="3">
        <text>S-ubiquitinyl-[E2 ubiquitin-conjugating enzyme]-L-cysteine + [acceptor protein]-L-lysine = [E2 ubiquitin-conjugating enzyme]-L-cysteine + N(6)-ubiquitinyl-[acceptor protein]-L-lysine.</text>
        <dbReference type="EC" id="2.3.2.27"/>
    </reaction>
</comment>
<dbReference type="PANTHER" id="PTHR22849:SF128">
    <property type="entry name" value="U-BOX DOMAIN-CONTAINING PROTEIN"/>
    <property type="match status" value="1"/>
</dbReference>
<dbReference type="Proteomes" id="UP000287651">
    <property type="component" value="Unassembled WGS sequence"/>
</dbReference>
<dbReference type="EC" id="2.3.2.27" evidence="3"/>
<reference evidence="5 6" key="1">
    <citation type="journal article" date="2014" name="Agronomy (Basel)">
        <title>A Draft Genome Sequence for Ensete ventricosum, the Drought-Tolerant Tree Against Hunger.</title>
        <authorList>
            <person name="Harrison J."/>
            <person name="Moore K.A."/>
            <person name="Paszkiewicz K."/>
            <person name="Jones T."/>
            <person name="Grant M."/>
            <person name="Ambacheew D."/>
            <person name="Muzemil S."/>
            <person name="Studholme D.J."/>
        </authorList>
    </citation>
    <scope>NUCLEOTIDE SEQUENCE [LARGE SCALE GENOMIC DNA]</scope>
</reference>
<dbReference type="EMBL" id="AMZH03006338">
    <property type="protein sequence ID" value="RRT64078.1"/>
    <property type="molecule type" value="Genomic_DNA"/>
</dbReference>
<dbReference type="AlphaFoldDB" id="A0A426ZJC1"/>